<dbReference type="EMBL" id="JBBPBN010000633">
    <property type="protein sequence ID" value="KAK8483649.1"/>
    <property type="molecule type" value="Genomic_DNA"/>
</dbReference>
<name>A0ABR1ZSH9_9ROSI</name>
<evidence type="ECO:0000313" key="2">
    <source>
        <dbReference type="EMBL" id="KAK8483649.1"/>
    </source>
</evidence>
<feature type="compositionally biased region" description="Polar residues" evidence="1">
    <location>
        <begin position="1209"/>
        <end position="1225"/>
    </location>
</feature>
<feature type="region of interest" description="Disordered" evidence="1">
    <location>
        <begin position="561"/>
        <end position="580"/>
    </location>
</feature>
<gene>
    <name evidence="2" type="ORF">V6N11_046085</name>
</gene>
<reference evidence="2 3" key="1">
    <citation type="journal article" date="2024" name="G3 (Bethesda)">
        <title>Genome assembly of Hibiscus sabdariffa L. provides insights into metabolisms of medicinal natural products.</title>
        <authorList>
            <person name="Kim T."/>
        </authorList>
    </citation>
    <scope>NUCLEOTIDE SEQUENCE [LARGE SCALE GENOMIC DNA]</scope>
    <source>
        <strain evidence="2">TK-2024</strain>
        <tissue evidence="2">Old leaves</tissue>
    </source>
</reference>
<feature type="compositionally biased region" description="Polar residues" evidence="1">
    <location>
        <begin position="719"/>
        <end position="731"/>
    </location>
</feature>
<dbReference type="PANTHER" id="PTHR33416">
    <property type="entry name" value="NUCLEAR PORE COMPLEX PROTEIN NUP1"/>
    <property type="match status" value="1"/>
</dbReference>
<organism evidence="2 3">
    <name type="scientific">Hibiscus sabdariffa</name>
    <name type="common">roselle</name>
    <dbReference type="NCBI Taxonomy" id="183260"/>
    <lineage>
        <taxon>Eukaryota</taxon>
        <taxon>Viridiplantae</taxon>
        <taxon>Streptophyta</taxon>
        <taxon>Embryophyta</taxon>
        <taxon>Tracheophyta</taxon>
        <taxon>Spermatophyta</taxon>
        <taxon>Magnoliopsida</taxon>
        <taxon>eudicotyledons</taxon>
        <taxon>Gunneridae</taxon>
        <taxon>Pentapetalae</taxon>
        <taxon>rosids</taxon>
        <taxon>malvids</taxon>
        <taxon>Malvales</taxon>
        <taxon>Malvaceae</taxon>
        <taxon>Malvoideae</taxon>
        <taxon>Hibiscus</taxon>
    </lineage>
</organism>
<feature type="region of interest" description="Disordered" evidence="1">
    <location>
        <begin position="1"/>
        <end position="48"/>
    </location>
</feature>
<protein>
    <submittedName>
        <fullName evidence="2">Uncharacterized protein</fullName>
    </submittedName>
</protein>
<feature type="region of interest" description="Disordered" evidence="1">
    <location>
        <begin position="585"/>
        <end position="623"/>
    </location>
</feature>
<dbReference type="Proteomes" id="UP001396334">
    <property type="component" value="Unassembled WGS sequence"/>
</dbReference>
<dbReference type="PANTHER" id="PTHR33416:SF20">
    <property type="entry name" value="NUCLEAR PORE COMPLEX PROTEIN NUP1"/>
    <property type="match status" value="1"/>
</dbReference>
<feature type="compositionally biased region" description="Basic residues" evidence="1">
    <location>
        <begin position="20"/>
        <end position="30"/>
    </location>
</feature>
<sequence>MATAREESNPYGGVLGAGGKFRKRPLRRTTKATPYDRPPTSIRNPSGIGERNGWLSKLVDPARRLISSGAHRLFASVFMKRLPPPPPQTSQLLGSETNEEPRENKPEATSTVPHVVQGAVIGCGNPINHTEESGVAELEEILKRKTFTRSEIDRLTSLLRSRSADISGGNEEKRSALISMVSLDKKEEVPKTPLRENVTDNHLISTPVVSSTVIASTAELAKAYMGCRTTEVSVSRPGLQNQVPRGNLISPNNKILSSTSSAMSLVPRSSVHAGSVGNSFVTPRLRGRSAIYSMARTPYSRVNSAIPLKSSGTASVAFGGSSSLQSAREQNRISGSSQGVLKRRNWVLDNDIGSVGPIRRLRQKSNLSSRTLSLPTSSGPLSAHIVGTSSPDLDGLAENGDNCTPGTSLTTVPSKPCQVASNILPQLDMLVSPEEKTPTKLSPSMLRGQALKSLETVDSSKFLENTNDNGKLNGSRTALTGFQDSISHKHEKVKENGSKMLVALPDKSVPAVNGVYCNSLTKDDNVPSVNPSDSSVIKSLVQQSEQKRWAFQMSAHEEYLDLDDDDHPNGSTHADSCFMGSKSATPEAIEKPSSLSDVGPISSAAFNQKPDLKTSDGSTASKKNAGVTFPVVEIPTSPVQSAFAVSLSTPTASKDAVSPLPNAPSMLSDGEKVSAAKQSNVAVTTFGFASTNAGEVSSVTGSSGVELATISDKKLENSSSFATTAPGTTNHLSDKTDKENNLNGIFCRTPEAAITSSVSTSTSAGSIFKFGSSIDSSSLNNGSLASSPFSFSSPTPSLVPSNGRSSSSAAVSSIDASAAATTSASTTTDATISRTCKPSVEASIPYFTDASVFKLSSSGDPSTSVSTLSATSGEATESKTQDTSIGNVGMFPFGGTSAFTSSGSSIFGGTSEVKIAASSTTGTTAEVASSGNSSFSGLSSTITNSGSGFSSSTFSAVTSTDNGIFGGTSATTSTGNGIFSGTSATTTTGNGIFGGTSATTSSGCSTFGGTYLAIACTGSSIFSNKSPITSTGSNIFGFSAPAASTSTTQTQDLNPFNAVNTQASAVGTGIGTSTQSMPIQLSSSASSLSFGVAGNTTFSSGSSLFGSSTSIAKPFGSGATFGVSSASSETNPLSSGSGIASGTFGSNWQAPNTPIFGSSSGFSFGSSSSVSAPSSAPSIFGSSTGATSSSPFSFTSAAATTPSQHVFGNTSPGLVFGSTPSTNNDQMEDSMAEDTIQASPTIAPFGQQPISPPASGFVFGASNPSGGSFHTGSQPSIAAPQNTSPFLVSGSLEFSAGAIRICLVPAQVLTGHLEPVKDGAFLLSFLWVFWQRFVTILYVPGSRNQSFSEDSGKALQILEDQLVSFTIKKGHLGDDALPIDLVRQNLEMMTSLLEKSGHNLSPMEGKRGGRQIPVLFETLMSRAAGEHDWYNIEQWNDEVPLADIEVPTVVLLRIL</sequence>
<feature type="region of interest" description="Disordered" evidence="1">
    <location>
        <begin position="857"/>
        <end position="887"/>
    </location>
</feature>
<feature type="compositionally biased region" description="Low complexity" evidence="1">
    <location>
        <begin position="857"/>
        <end position="869"/>
    </location>
</feature>
<keyword evidence="3" id="KW-1185">Reference proteome</keyword>
<accession>A0ABR1ZSH9</accession>
<feature type="region of interest" description="Disordered" evidence="1">
    <location>
        <begin position="1209"/>
        <end position="1233"/>
    </location>
</feature>
<feature type="region of interest" description="Disordered" evidence="1">
    <location>
        <begin position="81"/>
        <end position="111"/>
    </location>
</feature>
<evidence type="ECO:0000256" key="1">
    <source>
        <dbReference type="SAM" id="MobiDB-lite"/>
    </source>
</evidence>
<comment type="caution">
    <text evidence="2">The sequence shown here is derived from an EMBL/GenBank/DDBJ whole genome shotgun (WGS) entry which is preliminary data.</text>
</comment>
<proteinExistence type="predicted"/>
<feature type="region of interest" description="Disordered" evidence="1">
    <location>
        <begin position="719"/>
        <end position="740"/>
    </location>
</feature>
<evidence type="ECO:0000313" key="3">
    <source>
        <dbReference type="Proteomes" id="UP001396334"/>
    </source>
</evidence>